<keyword evidence="2" id="KW-0680">Restriction system</keyword>
<gene>
    <name evidence="3" type="ORF">VB695_23965</name>
</gene>
<dbReference type="InterPro" id="IPR038333">
    <property type="entry name" value="T1MK-like_N_sf"/>
</dbReference>
<accession>A0ABU5UXN3</accession>
<dbReference type="EMBL" id="JAYGHK010000169">
    <property type="protein sequence ID" value="MEA5611076.1"/>
    <property type="molecule type" value="Genomic_DNA"/>
</dbReference>
<comment type="caution">
    <text evidence="3">The sequence shown here is derived from an EMBL/GenBank/DDBJ whole genome shotgun (WGS) entry which is preliminary data.</text>
</comment>
<sequence>MKLWDDSEKLHEVDAKLGRKSSKPTIETPYRWLNWAANENFTGYQNVCQGVIDVSSLTHNTEDCTEGRSNSQ</sequence>
<proteinExistence type="inferred from homology"/>
<evidence type="ECO:0000313" key="3">
    <source>
        <dbReference type="EMBL" id="MEA5611076.1"/>
    </source>
</evidence>
<keyword evidence="4" id="KW-1185">Reference proteome</keyword>
<organism evidence="3 4">
    <name type="scientific">Nodularia spumigena UHCC 0060</name>
    <dbReference type="NCBI Taxonomy" id="3110300"/>
    <lineage>
        <taxon>Bacteria</taxon>
        <taxon>Bacillati</taxon>
        <taxon>Cyanobacteriota</taxon>
        <taxon>Cyanophyceae</taxon>
        <taxon>Nostocales</taxon>
        <taxon>Nodulariaceae</taxon>
        <taxon>Nodularia</taxon>
    </lineage>
</organism>
<name>A0ABU5UXN3_NODSP</name>
<evidence type="ECO:0000256" key="2">
    <source>
        <dbReference type="ARBA" id="ARBA00022747"/>
    </source>
</evidence>
<evidence type="ECO:0000313" key="4">
    <source>
        <dbReference type="Proteomes" id="UP001303285"/>
    </source>
</evidence>
<protein>
    <recommendedName>
        <fullName evidence="5">Transposase DDE domain-containing protein</fullName>
    </recommendedName>
</protein>
<evidence type="ECO:0000256" key="1">
    <source>
        <dbReference type="ARBA" id="ARBA00006594"/>
    </source>
</evidence>
<evidence type="ECO:0008006" key="5">
    <source>
        <dbReference type="Google" id="ProtNLM"/>
    </source>
</evidence>
<comment type="similarity">
    <text evidence="1">Belongs to the N(4)/N(6)-methyltransferase family.</text>
</comment>
<dbReference type="Proteomes" id="UP001303285">
    <property type="component" value="Unassembled WGS sequence"/>
</dbReference>
<reference evidence="3 4" key="1">
    <citation type="submission" date="2023-12" db="EMBL/GenBank/DDBJ databases">
        <title>Baltic Sea Cyanobacteria.</title>
        <authorList>
            <person name="Delbaje E."/>
            <person name="Fewer D.P."/>
            <person name="Shishido T.K."/>
        </authorList>
    </citation>
    <scope>NUCLEOTIDE SEQUENCE [LARGE SCALE GENOMIC DNA]</scope>
    <source>
        <strain evidence="3 4">UHCC 0060</strain>
    </source>
</reference>
<dbReference type="Gene3D" id="1.20.1260.30">
    <property type="match status" value="1"/>
</dbReference>